<proteinExistence type="inferred from homology"/>
<evidence type="ECO:0000256" key="3">
    <source>
        <dbReference type="ARBA" id="ARBA00023274"/>
    </source>
</evidence>
<comment type="similarity">
    <text evidence="1 6">Belongs to the universal ribosomal protein uL5 family.</text>
</comment>
<evidence type="ECO:0000313" key="10">
    <source>
        <dbReference type="Proteomes" id="UP000033986"/>
    </source>
</evidence>
<comment type="caution">
    <text evidence="9">The sequence shown here is derived from an EMBL/GenBank/DDBJ whole genome shotgun (WGS) entry which is preliminary data.</text>
</comment>
<evidence type="ECO:0000256" key="5">
    <source>
        <dbReference type="ARBA" id="ARBA00035461"/>
    </source>
</evidence>
<keyword evidence="3 6" id="KW-0687">Ribonucleoprotein</keyword>
<evidence type="ECO:0000259" key="8">
    <source>
        <dbReference type="Pfam" id="PF00673"/>
    </source>
</evidence>
<evidence type="ECO:0000256" key="6">
    <source>
        <dbReference type="RuleBase" id="RU003930"/>
    </source>
</evidence>
<dbReference type="FunFam" id="3.30.1440.10:FF:000001">
    <property type="entry name" value="50S ribosomal protein L5"/>
    <property type="match status" value="1"/>
</dbReference>
<protein>
    <recommendedName>
        <fullName evidence="4">Large ribosomal subunit protein uL5</fullName>
    </recommendedName>
    <alternativeName>
        <fullName evidence="5">50S ribosomal protein L5</fullName>
    </alternativeName>
</protein>
<evidence type="ECO:0000256" key="2">
    <source>
        <dbReference type="ARBA" id="ARBA00022980"/>
    </source>
</evidence>
<dbReference type="Proteomes" id="UP000033986">
    <property type="component" value="Unassembled WGS sequence"/>
</dbReference>
<organism evidence="9 10">
    <name type="scientific">Candidatus Azambacteria bacterium GW2011_GWB1_42_17</name>
    <dbReference type="NCBI Taxonomy" id="1618615"/>
    <lineage>
        <taxon>Bacteria</taxon>
        <taxon>Candidatus Azamiibacteriota</taxon>
    </lineage>
</organism>
<dbReference type="Gene3D" id="3.30.1440.10">
    <property type="match status" value="1"/>
</dbReference>
<sequence>MQKRNITDLKNRIEKVVINVGLGRTVRDEKFLEIVMRDLALITGQKPKTTLAKKSIANFKIRQGMVVGAVVTLRGAKMRDFLSRLVNIALPRTRDFRGLDAKSLDKNGNLTIGVKEHIVFPEISGEEVRNIFGFEITVVVKAKNRDEAIKLYKTLGFPIKI</sequence>
<evidence type="ECO:0000259" key="7">
    <source>
        <dbReference type="Pfam" id="PF00281"/>
    </source>
</evidence>
<accession>A0A0G0Z659</accession>
<dbReference type="GO" id="GO:0005840">
    <property type="term" value="C:ribosome"/>
    <property type="evidence" value="ECO:0007669"/>
    <property type="project" value="UniProtKB-KW"/>
</dbReference>
<gene>
    <name evidence="9" type="ORF">UV07_C0013G0011</name>
</gene>
<dbReference type="PATRIC" id="fig|1618615.3.peg.399"/>
<dbReference type="Pfam" id="PF00281">
    <property type="entry name" value="Ribosomal_L5"/>
    <property type="match status" value="1"/>
</dbReference>
<reference evidence="9 10" key="1">
    <citation type="journal article" date="2015" name="Nature">
        <title>rRNA introns, odd ribosomes, and small enigmatic genomes across a large radiation of phyla.</title>
        <authorList>
            <person name="Brown C.T."/>
            <person name="Hug L.A."/>
            <person name="Thomas B.C."/>
            <person name="Sharon I."/>
            <person name="Castelle C.J."/>
            <person name="Singh A."/>
            <person name="Wilkins M.J."/>
            <person name="Williams K.H."/>
            <person name="Banfield J.F."/>
        </authorList>
    </citation>
    <scope>NUCLEOTIDE SEQUENCE [LARGE SCALE GENOMIC DNA]</scope>
</reference>
<dbReference type="InterPro" id="IPR031310">
    <property type="entry name" value="Ribosomal_uL5_N"/>
</dbReference>
<dbReference type="InterPro" id="IPR020930">
    <property type="entry name" value="Ribosomal_uL5_bac-type"/>
</dbReference>
<dbReference type="AlphaFoldDB" id="A0A0G0Z659"/>
<dbReference type="InterPro" id="IPR002132">
    <property type="entry name" value="Ribosomal_uL5"/>
</dbReference>
<dbReference type="GO" id="GO:0006412">
    <property type="term" value="P:translation"/>
    <property type="evidence" value="ECO:0007669"/>
    <property type="project" value="InterPro"/>
</dbReference>
<dbReference type="PANTHER" id="PTHR11994">
    <property type="entry name" value="60S RIBOSOMAL PROTEIN L11-RELATED"/>
    <property type="match status" value="1"/>
</dbReference>
<evidence type="ECO:0000313" key="9">
    <source>
        <dbReference type="EMBL" id="KKS44160.1"/>
    </source>
</evidence>
<dbReference type="EMBL" id="LCDB01000013">
    <property type="protein sequence ID" value="KKS44160.1"/>
    <property type="molecule type" value="Genomic_DNA"/>
</dbReference>
<feature type="domain" description="Large ribosomal subunit protein uL5 N-terminal" evidence="7">
    <location>
        <begin position="12"/>
        <end position="62"/>
    </location>
</feature>
<dbReference type="NCBIfam" id="NF000585">
    <property type="entry name" value="PRK00010.1"/>
    <property type="match status" value="1"/>
</dbReference>
<dbReference type="GO" id="GO:0003735">
    <property type="term" value="F:structural constituent of ribosome"/>
    <property type="evidence" value="ECO:0007669"/>
    <property type="project" value="InterPro"/>
</dbReference>
<dbReference type="GO" id="GO:1990904">
    <property type="term" value="C:ribonucleoprotein complex"/>
    <property type="evidence" value="ECO:0007669"/>
    <property type="project" value="UniProtKB-KW"/>
</dbReference>
<dbReference type="SUPFAM" id="SSF55282">
    <property type="entry name" value="RL5-like"/>
    <property type="match status" value="1"/>
</dbReference>
<dbReference type="PIRSF" id="PIRSF002161">
    <property type="entry name" value="Ribosomal_L5"/>
    <property type="match status" value="1"/>
</dbReference>
<feature type="domain" description="Large ribosomal subunit protein uL5 C-terminal" evidence="8">
    <location>
        <begin position="67"/>
        <end position="158"/>
    </location>
</feature>
<dbReference type="Pfam" id="PF00673">
    <property type="entry name" value="Ribosomal_L5_C"/>
    <property type="match status" value="1"/>
</dbReference>
<dbReference type="InterPro" id="IPR031309">
    <property type="entry name" value="Ribosomal_uL5_C"/>
</dbReference>
<evidence type="ECO:0000256" key="4">
    <source>
        <dbReference type="ARBA" id="ARBA00035245"/>
    </source>
</evidence>
<evidence type="ECO:0000256" key="1">
    <source>
        <dbReference type="ARBA" id="ARBA00008553"/>
    </source>
</evidence>
<name>A0A0G0Z659_9BACT</name>
<keyword evidence="2 6" id="KW-0689">Ribosomal protein</keyword>
<dbReference type="InterPro" id="IPR022803">
    <property type="entry name" value="Ribosomal_uL5_dom_sf"/>
</dbReference>